<dbReference type="AlphaFoldDB" id="A0A1G9VPI0"/>
<proteinExistence type="predicted"/>
<dbReference type="EMBL" id="LIPY01000109">
    <property type="protein sequence ID" value="KWX75855.1"/>
    <property type="molecule type" value="Genomic_DNA"/>
</dbReference>
<evidence type="ECO:0000313" key="4">
    <source>
        <dbReference type="Proteomes" id="UP000182783"/>
    </source>
</evidence>
<accession>A0A1G9VPI0</accession>
<dbReference type="OrthoDB" id="9815339at2"/>
<name>A0A1G9VPI0_9BACL</name>
<keyword evidence="3" id="KW-1185">Reference proteome</keyword>
<dbReference type="Proteomes" id="UP000182783">
    <property type="component" value="Unassembled WGS sequence"/>
</dbReference>
<dbReference type="RefSeq" id="WP_062523079.1">
    <property type="nucleotide sequence ID" value="NZ_CP048429.1"/>
</dbReference>
<protein>
    <submittedName>
        <fullName evidence="2">Rhamnosyltransferase</fullName>
    </submittedName>
</protein>
<dbReference type="InterPro" id="IPR007739">
    <property type="entry name" value="RgpF"/>
</dbReference>
<dbReference type="GO" id="GO:0016740">
    <property type="term" value="F:transferase activity"/>
    <property type="evidence" value="ECO:0007669"/>
    <property type="project" value="UniProtKB-KW"/>
</dbReference>
<dbReference type="Pfam" id="PF05045">
    <property type="entry name" value="RgpF"/>
    <property type="match status" value="1"/>
</dbReference>
<keyword evidence="2" id="KW-0808">Transferase</keyword>
<evidence type="ECO:0000313" key="2">
    <source>
        <dbReference type="EMBL" id="SDM73725.1"/>
    </source>
</evidence>
<reference evidence="1 3" key="1">
    <citation type="submission" date="2015-08" db="EMBL/GenBank/DDBJ databases">
        <title>Genome of Paenibacillus jilunlii.</title>
        <authorList>
            <person name="Sant'Anna F.H."/>
            <person name="Ambrosini A."/>
            <person name="Souza R."/>
            <person name="Bach E."/>
            <person name="Fernandes G."/>
            <person name="Balsanelli E."/>
            <person name="Baura V.A."/>
            <person name="Pedrosa F.O."/>
            <person name="Souza E.M."/>
            <person name="Passaglia L."/>
        </authorList>
    </citation>
    <scope>NUCLEOTIDE SEQUENCE [LARGE SCALE GENOMIC DNA]</scope>
    <source>
        <strain evidence="1 3">DSM 23019</strain>
    </source>
</reference>
<evidence type="ECO:0000313" key="3">
    <source>
        <dbReference type="Proteomes" id="UP000070252"/>
    </source>
</evidence>
<evidence type="ECO:0000313" key="1">
    <source>
        <dbReference type="EMBL" id="KWX75855.1"/>
    </source>
</evidence>
<dbReference type="EMBL" id="FNGM01000017">
    <property type="protein sequence ID" value="SDM73725.1"/>
    <property type="molecule type" value="Genomic_DNA"/>
</dbReference>
<reference evidence="2 4" key="2">
    <citation type="submission" date="2016-10" db="EMBL/GenBank/DDBJ databases">
        <authorList>
            <person name="de Groot N.N."/>
        </authorList>
    </citation>
    <scope>NUCLEOTIDE SEQUENCE [LARGE SCALE GENOMIC DNA]</scope>
    <source>
        <strain evidence="2 4">CGMCC 1.10239</strain>
    </source>
</reference>
<organism evidence="2 4">
    <name type="scientific">Paenibacillus jilunlii</name>
    <dbReference type="NCBI Taxonomy" id="682956"/>
    <lineage>
        <taxon>Bacteria</taxon>
        <taxon>Bacillati</taxon>
        <taxon>Bacillota</taxon>
        <taxon>Bacilli</taxon>
        <taxon>Bacillales</taxon>
        <taxon>Paenibacillaceae</taxon>
        <taxon>Paenibacillus</taxon>
    </lineage>
</organism>
<sequence length="413" mass="48636">MGIAYENLENLNCILSIDYLTDGFDKKNLSNRVAVVIHLHYSDTFNQYKKYMDNIPQEITVYFTTSNDELNRKIENYARHRENCRMIQKNNRGRDISSFLVACRKEILNYKYICFLHDKKEKDPEMKADTNKWIYTQWENMLGSTTYIYNVLSYFDKNTQVGLLLPPIPVSERISFSYRNNWFNNYENTIELAGCLNLNCDINKEISPMALGTVYWARVDALRKLFEHEWKYEDFDVEPLADDGTLSHAVERILEYVAKDAGYGSKWVMTDRYAEESLGYFTIALSKAFERLRSSLGLRYIYDLDQFDAKSLELKKMYRNYKKVYIYGAGLLGKDCLHFMNFIDIKIDAFIVTEMNGNESVIEYIPVYPFNEIEFDNETLVIIAANKKYQEEIFGNLKKKQLPASSLYNWCSY</sequence>
<gene>
    <name evidence="1" type="ORF">AML91_11795</name>
    <name evidence="2" type="ORF">SAMN05216191_11783</name>
</gene>
<dbReference type="Proteomes" id="UP000070252">
    <property type="component" value="Unassembled WGS sequence"/>
</dbReference>